<dbReference type="STRING" id="591001.Acfer_1264"/>
<proteinExistence type="predicted"/>
<dbReference type="RefSeq" id="WP_012938612.1">
    <property type="nucleotide sequence ID" value="NC_013740.1"/>
</dbReference>
<feature type="transmembrane region" description="Helical" evidence="1">
    <location>
        <begin position="100"/>
        <end position="117"/>
    </location>
</feature>
<feature type="transmembrane region" description="Helical" evidence="1">
    <location>
        <begin position="12"/>
        <end position="34"/>
    </location>
</feature>
<dbReference type="HOGENOM" id="CLU_1648444_0_0_9"/>
<evidence type="ECO:0000256" key="1">
    <source>
        <dbReference type="SAM" id="Phobius"/>
    </source>
</evidence>
<dbReference type="EMBL" id="CP001859">
    <property type="protein sequence ID" value="ADB47625.1"/>
    <property type="molecule type" value="Genomic_DNA"/>
</dbReference>
<evidence type="ECO:0000313" key="2">
    <source>
        <dbReference type="EMBL" id="ADB47625.1"/>
    </source>
</evidence>
<dbReference type="AlphaFoldDB" id="D2RKM3"/>
<name>D2RKM3_ACIFV</name>
<organism evidence="2 3">
    <name type="scientific">Acidaminococcus fermentans (strain ATCC 25085 / DSM 20731 / CCUG 9996 / CIP 106432 / VR4)</name>
    <dbReference type="NCBI Taxonomy" id="591001"/>
    <lineage>
        <taxon>Bacteria</taxon>
        <taxon>Bacillati</taxon>
        <taxon>Bacillota</taxon>
        <taxon>Negativicutes</taxon>
        <taxon>Acidaminococcales</taxon>
        <taxon>Acidaminococcaceae</taxon>
        <taxon>Acidaminococcus</taxon>
    </lineage>
</organism>
<gene>
    <name evidence="2" type="ordered locus">Acfer_1264</name>
</gene>
<dbReference type="KEGG" id="afn:Acfer_1264"/>
<keyword evidence="1" id="KW-1133">Transmembrane helix</keyword>
<feature type="transmembrane region" description="Helical" evidence="1">
    <location>
        <begin position="123"/>
        <end position="139"/>
    </location>
</feature>
<keyword evidence="3" id="KW-1185">Reference proteome</keyword>
<accession>D2RKM3</accession>
<feature type="transmembrane region" description="Helical" evidence="1">
    <location>
        <begin position="46"/>
        <end position="65"/>
    </location>
</feature>
<dbReference type="Proteomes" id="UP000001902">
    <property type="component" value="Chromosome"/>
</dbReference>
<keyword evidence="1" id="KW-0812">Transmembrane</keyword>
<protein>
    <submittedName>
        <fullName evidence="2">Uncharacterized protein</fullName>
    </submittedName>
</protein>
<sequence length="160" mass="17578">MLHDFFWGTVKLGLFLEYGVPAIAGMIVLIRCLAAEGNPLSFKGRTGRKAYLIQYLVSFLLLFAACRFPGWIALFVVLVVGTGMYAAMSRRIRDIGGSNRLAVGIPLLVLALTFVEVKAVSHGLAVVMIGLGFVPGGILENREEPNKIQEDDGYYHFKNK</sequence>
<keyword evidence="1" id="KW-0472">Membrane</keyword>
<dbReference type="GeneID" id="78334963"/>
<evidence type="ECO:0000313" key="3">
    <source>
        <dbReference type="Proteomes" id="UP000001902"/>
    </source>
</evidence>
<reference evidence="2 3" key="1">
    <citation type="journal article" date="2010" name="Stand. Genomic Sci.">
        <title>Complete genome sequence of Acidaminococcus fermentans type strain (VR4).</title>
        <authorList>
            <person name="Chang Y.J."/>
            <person name="Pukall R."/>
            <person name="Saunders E."/>
            <person name="Lapidus A."/>
            <person name="Copeland A."/>
            <person name="Nolan M."/>
            <person name="Glavina Del Rio T."/>
            <person name="Lucas S."/>
            <person name="Chen F."/>
            <person name="Tice H."/>
            <person name="Cheng J.F."/>
            <person name="Han C."/>
            <person name="Detter J.C."/>
            <person name="Bruce D."/>
            <person name="Goodwin L."/>
            <person name="Pitluck S."/>
            <person name="Mikhailova N."/>
            <person name="Liolios K."/>
            <person name="Pati A."/>
            <person name="Ivanova N."/>
            <person name="Mavromatis K."/>
            <person name="Chen A."/>
            <person name="Palaniappan K."/>
            <person name="Land M."/>
            <person name="Hauser L."/>
            <person name="Jeffries C.D."/>
            <person name="Brettin T."/>
            <person name="Rohde M."/>
            <person name="Goker M."/>
            <person name="Bristow J."/>
            <person name="Eisen J.A."/>
            <person name="Markowitz V."/>
            <person name="Hugenholtz P."/>
            <person name="Kyrpides N.C."/>
            <person name="Klenk H.P."/>
        </authorList>
    </citation>
    <scope>NUCLEOTIDE SEQUENCE [LARGE SCALE GENOMIC DNA]</scope>
    <source>
        <strain evidence="3">ATCC 25085 / DSM 20731 / CCUG 9996 / CIP 106432 / VR4</strain>
    </source>
</reference>